<dbReference type="InterPro" id="IPR026050">
    <property type="entry name" value="C1GALT1/C1GALT1_chp1"/>
</dbReference>
<evidence type="ECO:0000256" key="14">
    <source>
        <dbReference type="ARBA" id="ARBA00023136"/>
    </source>
</evidence>
<keyword evidence="10" id="KW-0479">Metal-binding</keyword>
<dbReference type="GO" id="GO:0030145">
    <property type="term" value="F:manganese ion binding"/>
    <property type="evidence" value="ECO:0007669"/>
    <property type="project" value="UniProtKB-ARBA"/>
</dbReference>
<dbReference type="GO" id="GO:0016020">
    <property type="term" value="C:membrane"/>
    <property type="evidence" value="ECO:0007669"/>
    <property type="project" value="UniProtKB-SubCell"/>
</dbReference>
<evidence type="ECO:0000256" key="18">
    <source>
        <dbReference type="ARBA" id="ARBA00040898"/>
    </source>
</evidence>
<feature type="compositionally biased region" description="Basic and acidic residues" evidence="20">
    <location>
        <begin position="236"/>
        <end position="246"/>
    </location>
</feature>
<evidence type="ECO:0000256" key="8">
    <source>
        <dbReference type="ARBA" id="ARBA00022679"/>
    </source>
</evidence>
<name>A0AA88YK44_PINIB</name>
<evidence type="ECO:0000256" key="10">
    <source>
        <dbReference type="ARBA" id="ARBA00022723"/>
    </source>
</evidence>
<evidence type="ECO:0000256" key="6">
    <source>
        <dbReference type="ARBA" id="ARBA00012557"/>
    </source>
</evidence>
<comment type="similarity">
    <text evidence="4">Belongs to the glycosyltransferase 31 family. Beta3-Gal-T subfamily.</text>
</comment>
<evidence type="ECO:0000256" key="2">
    <source>
        <dbReference type="ARBA" id="ARBA00004606"/>
    </source>
</evidence>
<evidence type="ECO:0000256" key="20">
    <source>
        <dbReference type="SAM" id="MobiDB-lite"/>
    </source>
</evidence>
<comment type="function">
    <text evidence="19">Glycosyltransferase that generates the core 1 O-glycan Gal-beta1-3GalNAc-alpha1-Ser/Thr (T antigen), which is a precursor for many extended O-glycans in glycoproteins.</text>
</comment>
<comment type="subunit">
    <text evidence="5">Homodimer; disulfide-linked.</text>
</comment>
<dbReference type="EMBL" id="VSWD01000005">
    <property type="protein sequence ID" value="KAK3103196.1"/>
    <property type="molecule type" value="Genomic_DNA"/>
</dbReference>
<evidence type="ECO:0000256" key="3">
    <source>
        <dbReference type="ARBA" id="ARBA00004922"/>
    </source>
</evidence>
<evidence type="ECO:0000256" key="19">
    <source>
        <dbReference type="ARBA" id="ARBA00059245"/>
    </source>
</evidence>
<dbReference type="FunFam" id="3.90.550.50:FF:000017">
    <property type="entry name" value="Glycoprotein-N-acetylgalactosamine 3-beta-galactosyltransferase 1"/>
    <property type="match status" value="1"/>
</dbReference>
<keyword evidence="16" id="KW-0325">Glycoprotein</keyword>
<dbReference type="GO" id="GO:0016263">
    <property type="term" value="F:glycoprotein-N-acetylgalactosamine 3-beta-galactosyltransferase activity"/>
    <property type="evidence" value="ECO:0007669"/>
    <property type="project" value="UniProtKB-EC"/>
</dbReference>
<evidence type="ECO:0000256" key="13">
    <source>
        <dbReference type="ARBA" id="ARBA00022989"/>
    </source>
</evidence>
<keyword evidence="9" id="KW-0812">Transmembrane</keyword>
<keyword evidence="17" id="KW-0464">Manganese</keyword>
<evidence type="ECO:0000256" key="12">
    <source>
        <dbReference type="ARBA" id="ARBA00022968"/>
    </source>
</evidence>
<protein>
    <recommendedName>
        <fullName evidence="18">Glycoprotein-N-acetylgalactosamine 3-beta-galactosyltransferase 1</fullName>
        <ecNumber evidence="6">2.4.1.122</ecNumber>
    </recommendedName>
</protein>
<evidence type="ECO:0000259" key="21">
    <source>
        <dbReference type="Pfam" id="PF02434"/>
    </source>
</evidence>
<evidence type="ECO:0000313" key="22">
    <source>
        <dbReference type="EMBL" id="KAK3103196.1"/>
    </source>
</evidence>
<dbReference type="PANTHER" id="PTHR23033">
    <property type="entry name" value="BETA1,3-GALACTOSYLTRANSFERASE"/>
    <property type="match status" value="1"/>
</dbReference>
<keyword evidence="7" id="KW-0328">Glycosyltransferase</keyword>
<evidence type="ECO:0000256" key="7">
    <source>
        <dbReference type="ARBA" id="ARBA00022676"/>
    </source>
</evidence>
<keyword evidence="15" id="KW-1015">Disulfide bond</keyword>
<evidence type="ECO:0000256" key="16">
    <source>
        <dbReference type="ARBA" id="ARBA00023180"/>
    </source>
</evidence>
<reference evidence="22" key="1">
    <citation type="submission" date="2019-08" db="EMBL/GenBank/DDBJ databases">
        <title>The improved chromosome-level genome for the pearl oyster Pinctada fucata martensii using PacBio sequencing and Hi-C.</title>
        <authorList>
            <person name="Zheng Z."/>
        </authorList>
    </citation>
    <scope>NUCLEOTIDE SEQUENCE</scope>
    <source>
        <strain evidence="22">ZZ-2019</strain>
        <tissue evidence="22">Adductor muscle</tissue>
    </source>
</reference>
<dbReference type="EC" id="2.4.1.122" evidence="6"/>
<keyword evidence="13" id="KW-1133">Transmembrane helix</keyword>
<evidence type="ECO:0000256" key="15">
    <source>
        <dbReference type="ARBA" id="ARBA00023157"/>
    </source>
</evidence>
<dbReference type="Pfam" id="PF02434">
    <property type="entry name" value="Fringe"/>
    <property type="match status" value="1"/>
</dbReference>
<comment type="subcellular location">
    <subcellularLocation>
        <location evidence="2">Membrane</location>
        <topology evidence="2">Single-pass type II membrane protein</topology>
    </subcellularLocation>
</comment>
<keyword evidence="8" id="KW-0808">Transferase</keyword>
<evidence type="ECO:0000256" key="1">
    <source>
        <dbReference type="ARBA" id="ARBA00001936"/>
    </source>
</evidence>
<evidence type="ECO:0000256" key="11">
    <source>
        <dbReference type="ARBA" id="ARBA00022741"/>
    </source>
</evidence>
<evidence type="ECO:0000313" key="23">
    <source>
        <dbReference type="Proteomes" id="UP001186944"/>
    </source>
</evidence>
<accession>A0AA88YK44</accession>
<feature type="domain" description="Fringe-like glycosyltransferase" evidence="21">
    <location>
        <begin position="2"/>
        <end position="162"/>
    </location>
</feature>
<gene>
    <name evidence="22" type="ORF">FSP39_017276</name>
</gene>
<keyword evidence="14" id="KW-0472">Membrane</keyword>
<feature type="region of interest" description="Disordered" evidence="20">
    <location>
        <begin position="231"/>
        <end position="268"/>
    </location>
</feature>
<evidence type="ECO:0000256" key="4">
    <source>
        <dbReference type="ARBA" id="ARBA00006462"/>
    </source>
</evidence>
<keyword evidence="23" id="KW-1185">Reference proteome</keyword>
<dbReference type="Gene3D" id="3.90.550.50">
    <property type="match status" value="1"/>
</dbReference>
<dbReference type="AlphaFoldDB" id="A0AA88YK44"/>
<organism evidence="22 23">
    <name type="scientific">Pinctada imbricata</name>
    <name type="common">Atlantic pearl-oyster</name>
    <name type="synonym">Pinctada martensii</name>
    <dbReference type="NCBI Taxonomy" id="66713"/>
    <lineage>
        <taxon>Eukaryota</taxon>
        <taxon>Metazoa</taxon>
        <taxon>Spiralia</taxon>
        <taxon>Lophotrochozoa</taxon>
        <taxon>Mollusca</taxon>
        <taxon>Bivalvia</taxon>
        <taxon>Autobranchia</taxon>
        <taxon>Pteriomorphia</taxon>
        <taxon>Pterioida</taxon>
        <taxon>Pterioidea</taxon>
        <taxon>Pteriidae</taxon>
        <taxon>Pinctada</taxon>
    </lineage>
</organism>
<sequence>MTTPNNHKTKALSIKETWGKRCDVNLFISSATDVTLPTVALNVSEGRDNLWAKTKAAFEHVYQNYSKKADWFLKADDDTYVIIENLRQFLQDKNASEPLYFGKRLKPHLTQGYMSGGAGYVLSHKALERLVTEGFRNSSICETQKRKDEDLEIGKCFDHLGIVPGDTRDDKERERFMSYRIEQHLYPQLMLPLTRNYSYYPQKKMSDRVKERKKNKDRINKYLGQLKGIIKGTQSNKREKNHDIQTVKENGYENPAMRNISDRNKSPEELEDAYKAGFARGLSEVYRCLGATNPQTNAIRRQLFRSLSKSVPRKLSTLVIQQQSIGLDKLVTADQKNSGKIHYRIATSHLTTQQL</sequence>
<evidence type="ECO:0000256" key="17">
    <source>
        <dbReference type="ARBA" id="ARBA00023211"/>
    </source>
</evidence>
<comment type="pathway">
    <text evidence="3">Protein modification; protein glycosylation.</text>
</comment>
<dbReference type="Proteomes" id="UP001186944">
    <property type="component" value="Unassembled WGS sequence"/>
</dbReference>
<evidence type="ECO:0000256" key="9">
    <source>
        <dbReference type="ARBA" id="ARBA00022692"/>
    </source>
</evidence>
<keyword evidence="11" id="KW-0547">Nucleotide-binding</keyword>
<comment type="caution">
    <text evidence="22">The sequence shown here is derived from an EMBL/GenBank/DDBJ whole genome shotgun (WGS) entry which is preliminary data.</text>
</comment>
<proteinExistence type="inferred from homology"/>
<dbReference type="PANTHER" id="PTHR23033:SF14">
    <property type="entry name" value="GLYCOPROTEIN-N-ACETYLGALACTOSAMINE 3-BETA-GALACTOSYLTRANSFERASE 1-RELATED"/>
    <property type="match status" value="1"/>
</dbReference>
<evidence type="ECO:0000256" key="5">
    <source>
        <dbReference type="ARBA" id="ARBA00011748"/>
    </source>
</evidence>
<comment type="cofactor">
    <cofactor evidence="1">
        <name>Mn(2+)</name>
        <dbReference type="ChEBI" id="CHEBI:29035"/>
    </cofactor>
</comment>
<dbReference type="InterPro" id="IPR003378">
    <property type="entry name" value="Fringe-like_glycosylTrfase"/>
</dbReference>
<keyword evidence="12" id="KW-0735">Signal-anchor</keyword>
<dbReference type="GO" id="GO:0000166">
    <property type="term" value="F:nucleotide binding"/>
    <property type="evidence" value="ECO:0007669"/>
    <property type="project" value="UniProtKB-KW"/>
</dbReference>